<evidence type="ECO:0000256" key="1">
    <source>
        <dbReference type="SAM" id="MobiDB-lite"/>
    </source>
</evidence>
<proteinExistence type="predicted"/>
<dbReference type="Proteomes" id="UP000270296">
    <property type="component" value="Unassembled WGS sequence"/>
</dbReference>
<accession>A0A183IBK4</accession>
<dbReference type="AlphaFoldDB" id="A0A183IBK4"/>
<dbReference type="WBParaSite" id="SBAD_0000103001-mRNA-1">
    <property type="protein sequence ID" value="SBAD_0000103001-mRNA-1"/>
    <property type="gene ID" value="SBAD_0000103001"/>
</dbReference>
<protein>
    <submittedName>
        <fullName evidence="2 4">Uncharacterized protein</fullName>
    </submittedName>
</protein>
<dbReference type="EMBL" id="UZAM01006678">
    <property type="protein sequence ID" value="VDO92863.1"/>
    <property type="molecule type" value="Genomic_DNA"/>
</dbReference>
<feature type="compositionally biased region" description="Basic residues" evidence="1">
    <location>
        <begin position="67"/>
        <end position="79"/>
    </location>
</feature>
<keyword evidence="3" id="KW-1185">Reference proteome</keyword>
<evidence type="ECO:0000313" key="2">
    <source>
        <dbReference type="EMBL" id="VDO92863.1"/>
    </source>
</evidence>
<organism evidence="4">
    <name type="scientific">Soboliphyme baturini</name>
    <dbReference type="NCBI Taxonomy" id="241478"/>
    <lineage>
        <taxon>Eukaryota</taxon>
        <taxon>Metazoa</taxon>
        <taxon>Ecdysozoa</taxon>
        <taxon>Nematoda</taxon>
        <taxon>Enoplea</taxon>
        <taxon>Dorylaimia</taxon>
        <taxon>Dioctophymatida</taxon>
        <taxon>Dioctophymatoidea</taxon>
        <taxon>Soboliphymatidae</taxon>
        <taxon>Soboliphyme</taxon>
    </lineage>
</organism>
<name>A0A183IBK4_9BILA</name>
<feature type="region of interest" description="Disordered" evidence="1">
    <location>
        <begin position="32"/>
        <end position="90"/>
    </location>
</feature>
<gene>
    <name evidence="2" type="ORF">SBAD_LOCUS998</name>
</gene>
<reference evidence="2 3" key="2">
    <citation type="submission" date="2018-11" db="EMBL/GenBank/DDBJ databases">
        <authorList>
            <consortium name="Pathogen Informatics"/>
        </authorList>
    </citation>
    <scope>NUCLEOTIDE SEQUENCE [LARGE SCALE GENOMIC DNA]</scope>
</reference>
<evidence type="ECO:0000313" key="4">
    <source>
        <dbReference type="WBParaSite" id="SBAD_0000103001-mRNA-1"/>
    </source>
</evidence>
<reference evidence="4" key="1">
    <citation type="submission" date="2016-06" db="UniProtKB">
        <authorList>
            <consortium name="WormBaseParasite"/>
        </authorList>
    </citation>
    <scope>IDENTIFICATION</scope>
</reference>
<feature type="compositionally biased region" description="Polar residues" evidence="1">
    <location>
        <begin position="52"/>
        <end position="61"/>
    </location>
</feature>
<evidence type="ECO:0000313" key="3">
    <source>
        <dbReference type="Proteomes" id="UP000270296"/>
    </source>
</evidence>
<sequence length="146" mass="16250">MLPASRFYGAQTYLPPLQRKFLSDFIRNDDSLSRATSKRKNCKENMEKQKLSHVSTPNKNSAEQRKMTKRSTVRRRLGRSAKPVTGKINNSVTYSKSMNIEKPTNTVGDGRDFGTDISNEAAKPIVTAVIAGDQSDYGISSDEGNF</sequence>